<organism evidence="2 3">
    <name type="scientific">Candidatus Nephthysia bennettiae</name>
    <dbReference type="NCBI Taxonomy" id="3127016"/>
    <lineage>
        <taxon>Bacteria</taxon>
        <taxon>Bacillati</taxon>
        <taxon>Candidatus Dormiibacterota</taxon>
        <taxon>Candidatus Dormibacteria</taxon>
        <taxon>Candidatus Dormibacterales</taxon>
        <taxon>Candidatus Dormibacteraceae</taxon>
        <taxon>Candidatus Nephthysia</taxon>
    </lineage>
</organism>
<sequence length="71" mass="8046">MTVKVGERQAAVDLDIVTYYGQSIVEVSEAIRRNVIERIEGMVGLQVTEVNITVDDLYFEGESERQKSRVL</sequence>
<name>A0A934KCC4_9BACT</name>
<dbReference type="InterPro" id="IPR005531">
    <property type="entry name" value="Asp23"/>
</dbReference>
<dbReference type="AlphaFoldDB" id="A0A934KCC4"/>
<proteinExistence type="inferred from homology"/>
<comment type="caution">
    <text evidence="2">The sequence shown here is derived from an EMBL/GenBank/DDBJ whole genome shotgun (WGS) entry which is preliminary data.</text>
</comment>
<dbReference type="PANTHER" id="PTHR34297">
    <property type="entry name" value="HYPOTHETICAL CYTOSOLIC PROTEIN-RELATED"/>
    <property type="match status" value="1"/>
</dbReference>
<keyword evidence="3" id="KW-1185">Reference proteome</keyword>
<comment type="similarity">
    <text evidence="1">Belongs to the asp23 family.</text>
</comment>
<evidence type="ECO:0000313" key="2">
    <source>
        <dbReference type="EMBL" id="MBJ7600463.1"/>
    </source>
</evidence>
<dbReference type="Proteomes" id="UP000612893">
    <property type="component" value="Unassembled WGS sequence"/>
</dbReference>
<dbReference type="Pfam" id="PF03780">
    <property type="entry name" value="Asp23"/>
    <property type="match status" value="1"/>
</dbReference>
<dbReference type="EMBL" id="JAEKNR010000209">
    <property type="protein sequence ID" value="MBJ7600463.1"/>
    <property type="molecule type" value="Genomic_DNA"/>
</dbReference>
<accession>A0A934KCC4</accession>
<reference evidence="2" key="1">
    <citation type="submission" date="2020-10" db="EMBL/GenBank/DDBJ databases">
        <title>Ca. Dormibacterota MAGs.</title>
        <authorList>
            <person name="Montgomery K."/>
        </authorList>
    </citation>
    <scope>NUCLEOTIDE SEQUENCE [LARGE SCALE GENOMIC DNA]</scope>
    <source>
        <strain evidence="2">SC8812_S17_10</strain>
    </source>
</reference>
<gene>
    <name evidence="2" type="ORF">JF922_20625</name>
</gene>
<protein>
    <submittedName>
        <fullName evidence="2">Asp23/Gls24 family envelope stress response protein</fullName>
    </submittedName>
</protein>
<evidence type="ECO:0000313" key="3">
    <source>
        <dbReference type="Proteomes" id="UP000612893"/>
    </source>
</evidence>
<evidence type="ECO:0000256" key="1">
    <source>
        <dbReference type="ARBA" id="ARBA00005721"/>
    </source>
</evidence>
<dbReference type="PANTHER" id="PTHR34297:SF3">
    <property type="entry name" value="ALKALINE SHOCK PROTEIN 23"/>
    <property type="match status" value="1"/>
</dbReference>